<dbReference type="Pfam" id="PF02163">
    <property type="entry name" value="Peptidase_M50"/>
    <property type="match status" value="1"/>
</dbReference>
<keyword evidence="6 12" id="KW-0812">Transmembrane</keyword>
<evidence type="ECO:0000256" key="4">
    <source>
        <dbReference type="ARBA" id="ARBA00022640"/>
    </source>
</evidence>
<keyword evidence="5" id="KW-0645">Protease</keyword>
<keyword evidence="10" id="KW-0482">Metalloprotease</keyword>
<evidence type="ECO:0000256" key="2">
    <source>
        <dbReference type="ARBA" id="ARBA00007931"/>
    </source>
</evidence>
<feature type="non-terminal residue" evidence="14">
    <location>
        <position position="1"/>
    </location>
</feature>
<evidence type="ECO:0000313" key="14">
    <source>
        <dbReference type="EMBL" id="EFJ27456.1"/>
    </source>
</evidence>
<dbReference type="GO" id="GO:0006508">
    <property type="term" value="P:proteolysis"/>
    <property type="evidence" value="ECO:0007669"/>
    <property type="project" value="UniProtKB-KW"/>
</dbReference>
<sequence length="395" mass="41970">FSSQEPSKVISGSPLPGVKAPLESIKIPKEVLETIRNQIFGFDTFFATSQEYYEAGVIFRGNMRGEPAASHAKLSSRLQEKFGDEYQLFFISDPEGDKPLAAIVRNTSLQTEPGAIPDWFTVSAFGLVSLVTIFLRNSPALQLSLLTGSFTFEQVLDAVPRALVTLSVLLAHEAGHYVAAKRNGASIGLPYFIPSWQLGSFGGITRVTSVLKNRSELAEIAASGPLTGAVLALAIIVVGLLLTPEKGDGLLVSSSIFHDSLLVGGIAKLLLGDALKEGSTISINPVILSAWSGLLINAINCIPIGEIDGGRIAQALWGRKGWSRFTGVSIALLGLTGIFSDVALYWVVLVVFLQRGPIAPLADEVTPPSSKHIVAGVSALLLSLLVCCPFPFLFA</sequence>
<proteinExistence type="inferred from homology"/>
<dbReference type="HOGENOM" id="CLU_030692_0_0_1"/>
<feature type="domain" description="Peptidase M50" evidence="13">
    <location>
        <begin position="164"/>
        <end position="318"/>
    </location>
</feature>
<evidence type="ECO:0000256" key="10">
    <source>
        <dbReference type="ARBA" id="ARBA00023049"/>
    </source>
</evidence>
<evidence type="ECO:0000256" key="3">
    <source>
        <dbReference type="ARBA" id="ARBA00022528"/>
    </source>
</evidence>
<dbReference type="InterPro" id="IPR008915">
    <property type="entry name" value="Peptidase_M50"/>
</dbReference>
<evidence type="ECO:0000256" key="5">
    <source>
        <dbReference type="ARBA" id="ARBA00022670"/>
    </source>
</evidence>
<evidence type="ECO:0000259" key="13">
    <source>
        <dbReference type="Pfam" id="PF02163"/>
    </source>
</evidence>
<feature type="transmembrane region" description="Helical" evidence="12">
    <location>
        <begin position="373"/>
        <end position="394"/>
    </location>
</feature>
<dbReference type="PANTHER" id="PTHR31412:SF5">
    <property type="entry name" value="ZINC METALLOPROTEASE EGY2, CHLOROPLASTIC-RELATED"/>
    <property type="match status" value="1"/>
</dbReference>
<evidence type="ECO:0000256" key="6">
    <source>
        <dbReference type="ARBA" id="ARBA00022692"/>
    </source>
</evidence>
<evidence type="ECO:0000256" key="1">
    <source>
        <dbReference type="ARBA" id="ARBA00004508"/>
    </source>
</evidence>
<dbReference type="InParanoid" id="D8RKK1"/>
<dbReference type="GO" id="GO:0004222">
    <property type="term" value="F:metalloendopeptidase activity"/>
    <property type="evidence" value="ECO:0000318"/>
    <property type="project" value="GO_Central"/>
</dbReference>
<dbReference type="STRING" id="88036.D8RKK1"/>
<comment type="similarity">
    <text evidence="2">Belongs to the peptidase M50B family.</text>
</comment>
<evidence type="ECO:0000256" key="12">
    <source>
        <dbReference type="SAM" id="Phobius"/>
    </source>
</evidence>
<dbReference type="OrthoDB" id="5738at2759"/>
<dbReference type="InterPro" id="IPR044838">
    <property type="entry name" value="EGY1-like"/>
</dbReference>
<evidence type="ECO:0000256" key="7">
    <source>
        <dbReference type="ARBA" id="ARBA00022801"/>
    </source>
</evidence>
<dbReference type="eggNOG" id="ENOG502QVZT">
    <property type="taxonomic scope" value="Eukaryota"/>
</dbReference>
<reference evidence="14 15" key="1">
    <citation type="journal article" date="2011" name="Science">
        <title>The Selaginella genome identifies genetic changes associated with the evolution of vascular plants.</title>
        <authorList>
            <person name="Banks J.A."/>
            <person name="Nishiyama T."/>
            <person name="Hasebe M."/>
            <person name="Bowman J.L."/>
            <person name="Gribskov M."/>
            <person name="dePamphilis C."/>
            <person name="Albert V.A."/>
            <person name="Aono N."/>
            <person name="Aoyama T."/>
            <person name="Ambrose B.A."/>
            <person name="Ashton N.W."/>
            <person name="Axtell M.J."/>
            <person name="Barker E."/>
            <person name="Barker M.S."/>
            <person name="Bennetzen J.L."/>
            <person name="Bonawitz N.D."/>
            <person name="Chapple C."/>
            <person name="Cheng C."/>
            <person name="Correa L.G."/>
            <person name="Dacre M."/>
            <person name="DeBarry J."/>
            <person name="Dreyer I."/>
            <person name="Elias M."/>
            <person name="Engstrom E.M."/>
            <person name="Estelle M."/>
            <person name="Feng L."/>
            <person name="Finet C."/>
            <person name="Floyd S.K."/>
            <person name="Frommer W.B."/>
            <person name="Fujita T."/>
            <person name="Gramzow L."/>
            <person name="Gutensohn M."/>
            <person name="Harholt J."/>
            <person name="Hattori M."/>
            <person name="Heyl A."/>
            <person name="Hirai T."/>
            <person name="Hiwatashi Y."/>
            <person name="Ishikawa M."/>
            <person name="Iwata M."/>
            <person name="Karol K.G."/>
            <person name="Koehler B."/>
            <person name="Kolukisaoglu U."/>
            <person name="Kubo M."/>
            <person name="Kurata T."/>
            <person name="Lalonde S."/>
            <person name="Li K."/>
            <person name="Li Y."/>
            <person name="Litt A."/>
            <person name="Lyons E."/>
            <person name="Manning G."/>
            <person name="Maruyama T."/>
            <person name="Michael T.P."/>
            <person name="Mikami K."/>
            <person name="Miyazaki S."/>
            <person name="Morinaga S."/>
            <person name="Murata T."/>
            <person name="Mueller-Roeber B."/>
            <person name="Nelson D.R."/>
            <person name="Obara M."/>
            <person name="Oguri Y."/>
            <person name="Olmstead R.G."/>
            <person name="Onodera N."/>
            <person name="Petersen B.L."/>
            <person name="Pils B."/>
            <person name="Prigge M."/>
            <person name="Rensing S.A."/>
            <person name="Riano-Pachon D.M."/>
            <person name="Roberts A.W."/>
            <person name="Sato Y."/>
            <person name="Scheller H.V."/>
            <person name="Schulz B."/>
            <person name="Schulz C."/>
            <person name="Shakirov E.V."/>
            <person name="Shibagaki N."/>
            <person name="Shinohara N."/>
            <person name="Shippen D.E."/>
            <person name="Soerensen I."/>
            <person name="Sotooka R."/>
            <person name="Sugimoto N."/>
            <person name="Sugita M."/>
            <person name="Sumikawa N."/>
            <person name="Tanurdzic M."/>
            <person name="Theissen G."/>
            <person name="Ulvskov P."/>
            <person name="Wakazuki S."/>
            <person name="Weng J.K."/>
            <person name="Willats W.W."/>
            <person name="Wipf D."/>
            <person name="Wolf P.G."/>
            <person name="Yang L."/>
            <person name="Zimmer A.D."/>
            <person name="Zhu Q."/>
            <person name="Mitros T."/>
            <person name="Hellsten U."/>
            <person name="Loque D."/>
            <person name="Otillar R."/>
            <person name="Salamov A."/>
            <person name="Schmutz J."/>
            <person name="Shapiro H."/>
            <person name="Lindquist E."/>
            <person name="Lucas S."/>
            <person name="Rokhsar D."/>
            <person name="Grigoriev I.V."/>
        </authorList>
    </citation>
    <scope>NUCLEOTIDE SEQUENCE [LARGE SCALE GENOMIC DNA]</scope>
</reference>
<dbReference type="AlphaFoldDB" id="D8RKK1"/>
<dbReference type="EMBL" id="GL377582">
    <property type="protein sequence ID" value="EFJ27456.1"/>
    <property type="molecule type" value="Genomic_DNA"/>
</dbReference>
<keyword evidence="15" id="KW-1185">Reference proteome</keyword>
<evidence type="ECO:0000256" key="8">
    <source>
        <dbReference type="ARBA" id="ARBA00022946"/>
    </source>
</evidence>
<dbReference type="GO" id="GO:0031969">
    <property type="term" value="C:chloroplast membrane"/>
    <property type="evidence" value="ECO:0007669"/>
    <property type="project" value="UniProtKB-SubCell"/>
</dbReference>
<dbReference type="FunCoup" id="D8RKK1">
    <property type="interactions" value="1494"/>
</dbReference>
<name>D8RKK1_SELML</name>
<dbReference type="CDD" id="cd06160">
    <property type="entry name" value="S2P-M50_like_2"/>
    <property type="match status" value="1"/>
</dbReference>
<feature type="transmembrane region" description="Helical" evidence="12">
    <location>
        <begin position="220"/>
        <end position="242"/>
    </location>
</feature>
<keyword evidence="9 12" id="KW-1133">Transmembrane helix</keyword>
<dbReference type="Proteomes" id="UP000001514">
    <property type="component" value="Unassembled WGS sequence"/>
</dbReference>
<dbReference type="Gramene" id="EFJ27456">
    <property type="protein sequence ID" value="EFJ27456"/>
    <property type="gene ID" value="SELMODRAFT_95889"/>
</dbReference>
<dbReference type="PANTHER" id="PTHR31412">
    <property type="entry name" value="ZINC METALLOPROTEASE EGY1"/>
    <property type="match status" value="1"/>
</dbReference>
<organism evidence="15">
    <name type="scientific">Selaginella moellendorffii</name>
    <name type="common">Spikemoss</name>
    <dbReference type="NCBI Taxonomy" id="88036"/>
    <lineage>
        <taxon>Eukaryota</taxon>
        <taxon>Viridiplantae</taxon>
        <taxon>Streptophyta</taxon>
        <taxon>Embryophyta</taxon>
        <taxon>Tracheophyta</taxon>
        <taxon>Lycopodiopsida</taxon>
        <taxon>Selaginellales</taxon>
        <taxon>Selaginellaceae</taxon>
        <taxon>Selaginella</taxon>
    </lineage>
</organism>
<dbReference type="KEGG" id="smo:SELMODRAFT_95889"/>
<evidence type="ECO:0000313" key="15">
    <source>
        <dbReference type="Proteomes" id="UP000001514"/>
    </source>
</evidence>
<keyword evidence="7" id="KW-0378">Hydrolase</keyword>
<evidence type="ECO:0000256" key="9">
    <source>
        <dbReference type="ARBA" id="ARBA00022989"/>
    </source>
</evidence>
<evidence type="ECO:0000256" key="11">
    <source>
        <dbReference type="ARBA" id="ARBA00023136"/>
    </source>
</evidence>
<comment type="subcellular location">
    <subcellularLocation>
        <location evidence="1">Plastid</location>
        <location evidence="1">Chloroplast membrane</location>
        <topology evidence="1">Multi-pass membrane protein</topology>
    </subcellularLocation>
</comment>
<feature type="transmembrane region" description="Helical" evidence="12">
    <location>
        <begin position="325"/>
        <end position="353"/>
    </location>
</feature>
<accession>D8RKK1</accession>
<protein>
    <recommendedName>
        <fullName evidence="13">Peptidase M50 domain-containing protein</fullName>
    </recommendedName>
</protein>
<dbReference type="GO" id="GO:0009507">
    <property type="term" value="C:chloroplast"/>
    <property type="evidence" value="ECO:0000318"/>
    <property type="project" value="GO_Central"/>
</dbReference>
<keyword evidence="3" id="KW-0150">Chloroplast</keyword>
<keyword evidence="4" id="KW-0934">Plastid</keyword>
<keyword evidence="8" id="KW-0809">Transit peptide</keyword>
<gene>
    <name evidence="14" type="ORF">SELMODRAFT_95889</name>
</gene>
<keyword evidence="11 12" id="KW-0472">Membrane</keyword>
<dbReference type="OMA" id="CCHRILL"/>